<proteinExistence type="predicted"/>
<dbReference type="SUPFAM" id="SSF53756">
    <property type="entry name" value="UDP-Glycosyltransferase/glycogen phosphorylase"/>
    <property type="match status" value="1"/>
</dbReference>
<comment type="caution">
    <text evidence="2">The sequence shown here is derived from an EMBL/GenBank/DDBJ whole genome shotgun (WGS) entry which is preliminary data.</text>
</comment>
<accession>A0A4Q8ABQ5</accession>
<evidence type="ECO:0000313" key="3">
    <source>
        <dbReference type="Proteomes" id="UP000292685"/>
    </source>
</evidence>
<organism evidence="2 3">
    <name type="scientific">Zhihengliuella halotolerans</name>
    <dbReference type="NCBI Taxonomy" id="370736"/>
    <lineage>
        <taxon>Bacteria</taxon>
        <taxon>Bacillati</taxon>
        <taxon>Actinomycetota</taxon>
        <taxon>Actinomycetes</taxon>
        <taxon>Micrococcales</taxon>
        <taxon>Micrococcaceae</taxon>
        <taxon>Zhihengliuella</taxon>
    </lineage>
</organism>
<evidence type="ECO:0000256" key="1">
    <source>
        <dbReference type="ARBA" id="ARBA00021292"/>
    </source>
</evidence>
<keyword evidence="2" id="KW-0808">Transferase</keyword>
<dbReference type="AlphaFoldDB" id="A0A4Q8ABQ5"/>
<dbReference type="CDD" id="cd03801">
    <property type="entry name" value="GT4_PimA-like"/>
    <property type="match status" value="1"/>
</dbReference>
<protein>
    <recommendedName>
        <fullName evidence="1">D-inositol 3-phosphate glycosyltransferase</fullName>
    </recommendedName>
</protein>
<dbReference type="InterPro" id="IPR050194">
    <property type="entry name" value="Glycosyltransferase_grp1"/>
</dbReference>
<dbReference type="Pfam" id="PF13692">
    <property type="entry name" value="Glyco_trans_1_4"/>
    <property type="match status" value="1"/>
</dbReference>
<dbReference type="Gene3D" id="3.40.50.2000">
    <property type="entry name" value="Glycogen Phosphorylase B"/>
    <property type="match status" value="2"/>
</dbReference>
<dbReference type="PANTHER" id="PTHR45947">
    <property type="entry name" value="SULFOQUINOVOSYL TRANSFERASE SQD2"/>
    <property type="match status" value="1"/>
</dbReference>
<reference evidence="2 3" key="1">
    <citation type="submission" date="2019-02" db="EMBL/GenBank/DDBJ databases">
        <title>Sequencing the genomes of 1000 actinobacteria strains.</title>
        <authorList>
            <person name="Klenk H.-P."/>
        </authorList>
    </citation>
    <scope>NUCLEOTIDE SEQUENCE [LARGE SCALE GENOMIC DNA]</scope>
    <source>
        <strain evidence="2 3">DSM 17364</strain>
    </source>
</reference>
<dbReference type="RefSeq" id="WP_130449890.1">
    <property type="nucleotide sequence ID" value="NZ_SHLA01000001.1"/>
</dbReference>
<dbReference type="OrthoDB" id="6713581at2"/>
<dbReference type="GO" id="GO:0016757">
    <property type="term" value="F:glycosyltransferase activity"/>
    <property type="evidence" value="ECO:0007669"/>
    <property type="project" value="TreeGrafter"/>
</dbReference>
<keyword evidence="3" id="KW-1185">Reference proteome</keyword>
<name>A0A4Q8ABQ5_9MICC</name>
<dbReference type="PANTHER" id="PTHR45947:SF3">
    <property type="entry name" value="SULFOQUINOVOSYL TRANSFERASE SQD2"/>
    <property type="match status" value="1"/>
</dbReference>
<dbReference type="EMBL" id="SHLA01000001">
    <property type="protein sequence ID" value="RZU61548.1"/>
    <property type="molecule type" value="Genomic_DNA"/>
</dbReference>
<sequence>MQDTHRGKHPYLVVTSGYPSADDLYNKAFVHTRVRYYRAQGFDVRVFDYDRRVTEPETYVFDGVPVTVGDDAALRSEVAHRGVRKLLVHFLTPRLGECLRGFGSDVETVVWFHGYGADGWHRRWWEHIDSGRDLREWVRGRDEHNARTRDFYQSYFDEQADRLQAVFVSAWFRDHVFGPDMGFVPEKSSVIHNPVDTSLFGYRKKNADERLKVLLLRPFNRRFYGNDLAVRAIELGSRRDWFKEMRFTLVGDGDYWDDLTGRIAHLENVDLQRGFVAQREVPGLHARHGTFLVPSRKDTQGVSRDEAMSSGLVPITHAVDAIPDFVTNGEDAWLAPMDSAVELVEALERVHADPEMYLRMSETAAFRVRQQRSLDVIGPQELALFADTGL</sequence>
<dbReference type="Proteomes" id="UP000292685">
    <property type="component" value="Unassembled WGS sequence"/>
</dbReference>
<evidence type="ECO:0000313" key="2">
    <source>
        <dbReference type="EMBL" id="RZU61548.1"/>
    </source>
</evidence>
<gene>
    <name evidence="2" type="ORF">EV380_1119</name>
</gene>